<proteinExistence type="predicted"/>
<dbReference type="EMBL" id="CM037156">
    <property type="protein sequence ID" value="KAH7837510.1"/>
    <property type="molecule type" value="Genomic_DNA"/>
</dbReference>
<evidence type="ECO:0000313" key="2">
    <source>
        <dbReference type="Proteomes" id="UP000828048"/>
    </source>
</evidence>
<reference evidence="1 2" key="1">
    <citation type="journal article" date="2021" name="Hortic Res">
        <title>High-quality reference genome and annotation aids understanding of berry development for evergreen blueberry (Vaccinium darrowii).</title>
        <authorList>
            <person name="Yu J."/>
            <person name="Hulse-Kemp A.M."/>
            <person name="Babiker E."/>
            <person name="Staton M."/>
        </authorList>
    </citation>
    <scope>NUCLEOTIDE SEQUENCE [LARGE SCALE GENOMIC DNA]</scope>
    <source>
        <strain evidence="2">cv. NJ 8807/NJ 8810</strain>
        <tissue evidence="1">Young leaf</tissue>
    </source>
</reference>
<comment type="caution">
    <text evidence="1">The sequence shown here is derived from an EMBL/GenBank/DDBJ whole genome shotgun (WGS) entry which is preliminary data.</text>
</comment>
<keyword evidence="2" id="KW-1185">Reference proteome</keyword>
<dbReference type="Proteomes" id="UP000828048">
    <property type="component" value="Chromosome 6"/>
</dbReference>
<accession>A0ACB7XAF5</accession>
<protein>
    <submittedName>
        <fullName evidence="1">Uncharacterized protein</fullName>
    </submittedName>
</protein>
<sequence>MGAKTFLLLAVLLALYSSVSLADDPGPLQDFCVADYSSQVLVNGYACKQQSQSTADDFFMSGFQTPGNTTNQLGLSITPAFAASIPGTNTLGVSMLRIDYAPGGIYPPHSHPRASEIIIVLKGKLEVGFVPAHPDYRLFNKTLNEGDAYVFPQGLIHYQINTGKHPAVAFSGLSSQNPGVIFIPNTLFGSVPKFPTELLVKAFQVDANVISQLEANF</sequence>
<organism evidence="1 2">
    <name type="scientific">Vaccinium darrowii</name>
    <dbReference type="NCBI Taxonomy" id="229202"/>
    <lineage>
        <taxon>Eukaryota</taxon>
        <taxon>Viridiplantae</taxon>
        <taxon>Streptophyta</taxon>
        <taxon>Embryophyta</taxon>
        <taxon>Tracheophyta</taxon>
        <taxon>Spermatophyta</taxon>
        <taxon>Magnoliopsida</taxon>
        <taxon>eudicotyledons</taxon>
        <taxon>Gunneridae</taxon>
        <taxon>Pentapetalae</taxon>
        <taxon>asterids</taxon>
        <taxon>Ericales</taxon>
        <taxon>Ericaceae</taxon>
        <taxon>Vaccinioideae</taxon>
        <taxon>Vaccinieae</taxon>
        <taxon>Vaccinium</taxon>
    </lineage>
</organism>
<gene>
    <name evidence="1" type="ORF">Vadar_014678</name>
</gene>
<name>A0ACB7XAF5_9ERIC</name>
<evidence type="ECO:0000313" key="1">
    <source>
        <dbReference type="EMBL" id="KAH7837510.1"/>
    </source>
</evidence>